<dbReference type="InterPro" id="IPR039650">
    <property type="entry name" value="HdrA-like"/>
</dbReference>
<proteinExistence type="predicted"/>
<keyword evidence="4" id="KW-0408">Iron</keyword>
<evidence type="ECO:0000256" key="1">
    <source>
        <dbReference type="ARBA" id="ARBA00022485"/>
    </source>
</evidence>
<sequence length="414" mass="44022">MSNSYDVVVVGGGAGGIGAAVGAAWSGARVLLVEQYPFLGGAATISSVLTYCGFFDQRGERVVAGVGERVLRQLRDLGAYEEKVMGWTGNRIVLLDTEATKLACDTVTAEAGVDVRLHTTLIGARRRDDEVTEVELHHRGGREHITAAAFVDASGDGALLAEAGAAVRVEPVERRQTSTLVCRFGGVTEDADLSRDGLRAAVAAYHRATGADLPRDYGIAVHLPLTREVIALLVDEQADVLDAAAFSRHEASARRQAWRYLDALRKHLPGWAGAYLIETGPQLGIREGRHLAGRDTVTGADVLGARKRPDTSIARCGWPVEDHAGPGVTRYVPIAGRGWYDVPYDAIRSADTHNLWGVGRLTSSDAEAYASVRVMGTAFATGHAAGVAAAQYAAGTRHDVSAIRAQLLRQDAIL</sequence>
<name>A0ABX0SXJ1_9PSEU</name>
<organism evidence="6 7">
    <name type="scientific">Amycolatopsis viridis</name>
    <dbReference type="NCBI Taxonomy" id="185678"/>
    <lineage>
        <taxon>Bacteria</taxon>
        <taxon>Bacillati</taxon>
        <taxon>Actinomycetota</taxon>
        <taxon>Actinomycetes</taxon>
        <taxon>Pseudonocardiales</taxon>
        <taxon>Pseudonocardiaceae</taxon>
        <taxon>Amycolatopsis</taxon>
    </lineage>
</organism>
<gene>
    <name evidence="6" type="ORF">FHX46_002790</name>
</gene>
<evidence type="ECO:0000256" key="4">
    <source>
        <dbReference type="ARBA" id="ARBA00023004"/>
    </source>
</evidence>
<keyword evidence="1" id="KW-0004">4Fe-4S</keyword>
<evidence type="ECO:0000256" key="2">
    <source>
        <dbReference type="ARBA" id="ARBA00022723"/>
    </source>
</evidence>
<reference evidence="6 7" key="1">
    <citation type="submission" date="2020-03" db="EMBL/GenBank/DDBJ databases">
        <title>Sequencing the genomes of 1000 actinobacteria strains.</title>
        <authorList>
            <person name="Klenk H.-P."/>
        </authorList>
    </citation>
    <scope>NUCLEOTIDE SEQUENCE [LARGE SCALE GENOMIC DNA]</scope>
    <source>
        <strain evidence="6 7">DSM 45668</strain>
    </source>
</reference>
<protein>
    <submittedName>
        <fullName evidence="6">Glycine/D-amino acid oxidase-like deaminating enzyme</fullName>
    </submittedName>
</protein>
<dbReference type="PANTHER" id="PTHR43498:SF1">
    <property type="entry name" value="COB--COM HETERODISULFIDE REDUCTASE IRON-SULFUR SUBUNIT A"/>
    <property type="match status" value="1"/>
</dbReference>
<dbReference type="Pfam" id="PF12831">
    <property type="entry name" value="FAD_oxidored"/>
    <property type="match status" value="1"/>
</dbReference>
<evidence type="ECO:0000313" key="7">
    <source>
        <dbReference type="Proteomes" id="UP000754495"/>
    </source>
</evidence>
<accession>A0ABX0SXJ1</accession>
<dbReference type="RefSeq" id="WP_167114207.1">
    <property type="nucleotide sequence ID" value="NZ_JAANOU010000001.1"/>
</dbReference>
<evidence type="ECO:0000256" key="3">
    <source>
        <dbReference type="ARBA" id="ARBA00023002"/>
    </source>
</evidence>
<dbReference type="Proteomes" id="UP000754495">
    <property type="component" value="Unassembled WGS sequence"/>
</dbReference>
<comment type="caution">
    <text evidence="6">The sequence shown here is derived from an EMBL/GenBank/DDBJ whole genome shotgun (WGS) entry which is preliminary data.</text>
</comment>
<dbReference type="Gene3D" id="3.50.50.60">
    <property type="entry name" value="FAD/NAD(P)-binding domain"/>
    <property type="match status" value="2"/>
</dbReference>
<dbReference type="InterPro" id="IPR036188">
    <property type="entry name" value="FAD/NAD-bd_sf"/>
</dbReference>
<dbReference type="PANTHER" id="PTHR43498">
    <property type="entry name" value="FERREDOXIN:COB-COM HETERODISULFIDE REDUCTASE SUBUNIT A"/>
    <property type="match status" value="1"/>
</dbReference>
<keyword evidence="2" id="KW-0479">Metal-binding</keyword>
<dbReference type="EMBL" id="JAANOU010000001">
    <property type="protein sequence ID" value="NIH80260.1"/>
    <property type="molecule type" value="Genomic_DNA"/>
</dbReference>
<keyword evidence="7" id="KW-1185">Reference proteome</keyword>
<keyword evidence="3" id="KW-0560">Oxidoreductase</keyword>
<evidence type="ECO:0000313" key="6">
    <source>
        <dbReference type="EMBL" id="NIH80260.1"/>
    </source>
</evidence>
<evidence type="ECO:0000256" key="5">
    <source>
        <dbReference type="ARBA" id="ARBA00023014"/>
    </source>
</evidence>
<keyword evidence="5" id="KW-0411">Iron-sulfur</keyword>
<dbReference type="SUPFAM" id="SSF51905">
    <property type="entry name" value="FAD/NAD(P)-binding domain"/>
    <property type="match status" value="1"/>
</dbReference>